<dbReference type="Proteomes" id="UP001337655">
    <property type="component" value="Unassembled WGS sequence"/>
</dbReference>
<keyword evidence="5 6" id="KW-0694">RNA-binding</keyword>
<dbReference type="SMART" id="SM00487">
    <property type="entry name" value="DEXDc"/>
    <property type="match status" value="1"/>
</dbReference>
<sequence length="986" mass="107320">MAPLYKRYIPPKPSDNGPVPSQSTAQTGPKPVKAAPPPEDAPNKRKRERTEEEVAERKAKKLKKKGIDPATVPPPQPTAQKTAPPPTPPFAPVPPEVAHVETDGPVFEAKGTFAHVKDAKKRHKLEKQAREQRKQTEKAKQDGREDGTVAAQQDTSKQGKNGGREVQSMPAGAEKAQQNGAISVDDGTGPTSGDRVDGLKPQKREKRKKNRSENENVNGTSESIQVPASEASPIDENTSQPKKRRHKLEAVFQSNDDDDGNAPNENQEHLKKHGSILKKFQQSSKLSQDVPPSVPSAEQEDNSRSEPVLLDLAPLPQPEKAQTPEFVPDPNALPSWISKPTIVSSDERAPFSSLGLDVKDVDHLSKLGFTNALPVQKAVIPLLLPPGTSGARFLPGSEIVLPDIAVSAPTGSGKTVAYLMPILESLKQAAGSGTLKALIVVPTRELVMQVAAVAESLARGTNIKVGMATGSGVFKDEQARLIRHGRRYDPKAYHELMAQAHRQNYPPEQDTDEVEDSVEGLGQENSKQNQRIEDAVCGLLEHVPTYESAFDVVVATPGRLLEHLKSTLGFSLSHLGWLVLDEADKLLDLQYDGFLNTINNEITRPRHEEEQDSREQYLRSKNLWEEQRERRVRKVVLSATMTKDVSKLLELKLQRPQMVVVRGAEQAASGADPDATDVAKESEDGFELPPTLDEYCVPVGDGSEKPLFLAEVLRTRIMPAFDGETSGQYDRDEDISDASDGDDASSTSSSSSDSDSDADSKSSGEESDQSAGSAAGTTPPPPPADHEPEQSTLHPSRAALLPNHDHLKPLAPTVLIFTSSTESTTRLSHLLSNLHPTWAPWIATMTRSTPSRSILPHSDLAKPIITISTDRAARGLDALGSRAVTHVVQYDVPRSTTGYVHRVGRTARAGRPGEAWTLFSHSEGRWFMKEVVKTAKIKRRGEGVEKVKISAGGDNERERLAKVVAKMRDEVFSGGKPRTVKVANRA</sequence>
<feature type="compositionally biased region" description="Acidic residues" evidence="7">
    <location>
        <begin position="509"/>
        <end position="518"/>
    </location>
</feature>
<gene>
    <name evidence="10" type="primary">DBP6</name>
    <name evidence="10" type="ORF">LTR77_009775</name>
</gene>
<feature type="region of interest" description="Disordered" evidence="7">
    <location>
        <begin position="664"/>
        <end position="692"/>
    </location>
</feature>
<dbReference type="InterPro" id="IPR027417">
    <property type="entry name" value="P-loop_NTPase"/>
</dbReference>
<proteinExistence type="inferred from homology"/>
<dbReference type="CDD" id="cd17956">
    <property type="entry name" value="DEADc_DDX51"/>
    <property type="match status" value="1"/>
</dbReference>
<comment type="catalytic activity">
    <reaction evidence="6">
        <text>ATP + H2O = ADP + phosphate + H(+)</text>
        <dbReference type="Rhea" id="RHEA:13065"/>
        <dbReference type="ChEBI" id="CHEBI:15377"/>
        <dbReference type="ChEBI" id="CHEBI:15378"/>
        <dbReference type="ChEBI" id="CHEBI:30616"/>
        <dbReference type="ChEBI" id="CHEBI:43474"/>
        <dbReference type="ChEBI" id="CHEBI:456216"/>
        <dbReference type="EC" id="3.6.4.13"/>
    </reaction>
</comment>
<dbReference type="PROSITE" id="PS00039">
    <property type="entry name" value="DEAD_ATP_HELICASE"/>
    <property type="match status" value="1"/>
</dbReference>
<evidence type="ECO:0000259" key="8">
    <source>
        <dbReference type="PROSITE" id="PS51192"/>
    </source>
</evidence>
<keyword evidence="3 6" id="KW-0347">Helicase</keyword>
<dbReference type="Pfam" id="PF00271">
    <property type="entry name" value="Helicase_C"/>
    <property type="match status" value="1"/>
</dbReference>
<dbReference type="GO" id="GO:0003724">
    <property type="term" value="F:RNA helicase activity"/>
    <property type="evidence" value="ECO:0007669"/>
    <property type="project" value="UniProtKB-EC"/>
</dbReference>
<comment type="similarity">
    <text evidence="6">Belongs to the DEAD box helicase family.</text>
</comment>
<dbReference type="RefSeq" id="XP_064654817.1">
    <property type="nucleotide sequence ID" value="XM_064807001.1"/>
</dbReference>
<dbReference type="GeneID" id="89931105"/>
<evidence type="ECO:0000256" key="1">
    <source>
        <dbReference type="ARBA" id="ARBA00022741"/>
    </source>
</evidence>
<name>A0AAV9NZ16_9PEZI</name>
<protein>
    <recommendedName>
        <fullName evidence="6">ATP-dependent RNA helicase</fullName>
        <ecNumber evidence="6">3.6.4.13</ecNumber>
    </recommendedName>
</protein>
<evidence type="ECO:0000256" key="5">
    <source>
        <dbReference type="ARBA" id="ARBA00022884"/>
    </source>
</evidence>
<dbReference type="InterPro" id="IPR014001">
    <property type="entry name" value="Helicase_ATP-bd"/>
</dbReference>
<dbReference type="PANTHER" id="PTHR24031">
    <property type="entry name" value="RNA HELICASE"/>
    <property type="match status" value="1"/>
</dbReference>
<keyword evidence="1 6" id="KW-0547">Nucleotide-binding</keyword>
<evidence type="ECO:0000313" key="11">
    <source>
        <dbReference type="Proteomes" id="UP001337655"/>
    </source>
</evidence>
<dbReference type="SUPFAM" id="SSF52540">
    <property type="entry name" value="P-loop containing nucleoside triphosphate hydrolases"/>
    <property type="match status" value="2"/>
</dbReference>
<dbReference type="EC" id="3.6.4.13" evidence="6"/>
<dbReference type="AlphaFoldDB" id="A0AAV9NZ16"/>
<evidence type="ECO:0000256" key="2">
    <source>
        <dbReference type="ARBA" id="ARBA00022801"/>
    </source>
</evidence>
<accession>A0AAV9NZ16</accession>
<dbReference type="InterPro" id="IPR000629">
    <property type="entry name" value="RNA-helicase_DEAD-box_CS"/>
</dbReference>
<feature type="region of interest" description="Disordered" evidence="7">
    <location>
        <begin position="722"/>
        <end position="793"/>
    </location>
</feature>
<reference evidence="10 11" key="1">
    <citation type="submission" date="2023-08" db="EMBL/GenBank/DDBJ databases">
        <title>Black Yeasts Isolated from many extreme environments.</title>
        <authorList>
            <person name="Coleine C."/>
            <person name="Stajich J.E."/>
            <person name="Selbmann L."/>
        </authorList>
    </citation>
    <scope>NUCLEOTIDE SEQUENCE [LARGE SCALE GENOMIC DNA]</scope>
    <source>
        <strain evidence="10 11">CCFEE 5935</strain>
    </source>
</reference>
<keyword evidence="11" id="KW-1185">Reference proteome</keyword>
<dbReference type="GO" id="GO:0003723">
    <property type="term" value="F:RNA binding"/>
    <property type="evidence" value="ECO:0007669"/>
    <property type="project" value="UniProtKB-UniRule"/>
</dbReference>
<feature type="compositionally biased region" description="Acidic residues" evidence="7">
    <location>
        <begin position="731"/>
        <end position="743"/>
    </location>
</feature>
<dbReference type="CDD" id="cd18787">
    <property type="entry name" value="SF2_C_DEAD"/>
    <property type="match status" value="1"/>
</dbReference>
<evidence type="ECO:0000259" key="9">
    <source>
        <dbReference type="PROSITE" id="PS51194"/>
    </source>
</evidence>
<keyword evidence="4 6" id="KW-0067">ATP-binding</keyword>
<feature type="region of interest" description="Disordered" evidence="7">
    <location>
        <begin position="1"/>
        <end position="307"/>
    </location>
</feature>
<comment type="domain">
    <text evidence="6">The Q motif is unique to and characteristic of the DEAD box family of RNA helicases and controls ATP binding and hydrolysis.</text>
</comment>
<dbReference type="GO" id="GO:0016787">
    <property type="term" value="F:hydrolase activity"/>
    <property type="evidence" value="ECO:0007669"/>
    <property type="project" value="UniProtKB-KW"/>
</dbReference>
<feature type="compositionally biased region" description="Pro residues" evidence="7">
    <location>
        <begin position="71"/>
        <end position="95"/>
    </location>
</feature>
<evidence type="ECO:0000313" key="10">
    <source>
        <dbReference type="EMBL" id="KAK5164569.1"/>
    </source>
</evidence>
<dbReference type="Gene3D" id="3.40.50.300">
    <property type="entry name" value="P-loop containing nucleotide triphosphate hydrolases"/>
    <property type="match status" value="2"/>
</dbReference>
<dbReference type="InterPro" id="IPR011545">
    <property type="entry name" value="DEAD/DEAH_box_helicase_dom"/>
</dbReference>
<keyword evidence="2 6" id="KW-0378">Hydrolase</keyword>
<feature type="region of interest" description="Disordered" evidence="7">
    <location>
        <begin position="505"/>
        <end position="527"/>
    </location>
</feature>
<evidence type="ECO:0000256" key="3">
    <source>
        <dbReference type="ARBA" id="ARBA00022806"/>
    </source>
</evidence>
<feature type="compositionally biased region" description="Low complexity" evidence="7">
    <location>
        <begin position="744"/>
        <end position="753"/>
    </location>
</feature>
<evidence type="ECO:0000256" key="6">
    <source>
        <dbReference type="RuleBase" id="RU365068"/>
    </source>
</evidence>
<evidence type="ECO:0000256" key="7">
    <source>
        <dbReference type="SAM" id="MobiDB-lite"/>
    </source>
</evidence>
<dbReference type="Pfam" id="PF00270">
    <property type="entry name" value="DEAD"/>
    <property type="match status" value="2"/>
</dbReference>
<dbReference type="EMBL" id="JAVRRT010000019">
    <property type="protein sequence ID" value="KAK5164569.1"/>
    <property type="molecule type" value="Genomic_DNA"/>
</dbReference>
<evidence type="ECO:0000256" key="4">
    <source>
        <dbReference type="ARBA" id="ARBA00022840"/>
    </source>
</evidence>
<dbReference type="PROSITE" id="PS51194">
    <property type="entry name" value="HELICASE_CTER"/>
    <property type="match status" value="1"/>
</dbReference>
<feature type="compositionally biased region" description="Basic and acidic residues" evidence="7">
    <location>
        <begin position="126"/>
        <end position="147"/>
    </location>
</feature>
<feature type="domain" description="Helicase ATP-binding" evidence="8">
    <location>
        <begin position="395"/>
        <end position="659"/>
    </location>
</feature>
<dbReference type="PROSITE" id="PS51192">
    <property type="entry name" value="HELICASE_ATP_BIND_1"/>
    <property type="match status" value="1"/>
</dbReference>
<feature type="domain" description="Helicase C-terminal" evidence="9">
    <location>
        <begin position="806"/>
        <end position="952"/>
    </location>
</feature>
<dbReference type="InterPro" id="IPR001650">
    <property type="entry name" value="Helicase_C-like"/>
</dbReference>
<dbReference type="GO" id="GO:0005524">
    <property type="term" value="F:ATP binding"/>
    <property type="evidence" value="ECO:0007669"/>
    <property type="project" value="UniProtKB-UniRule"/>
</dbReference>
<organism evidence="10 11">
    <name type="scientific">Saxophila tyrrhenica</name>
    <dbReference type="NCBI Taxonomy" id="1690608"/>
    <lineage>
        <taxon>Eukaryota</taxon>
        <taxon>Fungi</taxon>
        <taxon>Dikarya</taxon>
        <taxon>Ascomycota</taxon>
        <taxon>Pezizomycotina</taxon>
        <taxon>Dothideomycetes</taxon>
        <taxon>Dothideomycetidae</taxon>
        <taxon>Mycosphaerellales</taxon>
        <taxon>Extremaceae</taxon>
        <taxon>Saxophila</taxon>
    </lineage>
</organism>
<comment type="function">
    <text evidence="6">RNA helicase.</text>
</comment>
<feature type="compositionally biased region" description="Basic and acidic residues" evidence="7">
    <location>
        <begin position="48"/>
        <end position="57"/>
    </location>
</feature>
<feature type="compositionally biased region" description="Polar residues" evidence="7">
    <location>
        <begin position="217"/>
        <end position="226"/>
    </location>
</feature>
<feature type="compositionally biased region" description="Polar residues" evidence="7">
    <location>
        <begin position="150"/>
        <end position="159"/>
    </location>
</feature>
<comment type="caution">
    <text evidence="10">The sequence shown here is derived from an EMBL/GenBank/DDBJ whole genome shotgun (WGS) entry which is preliminary data.</text>
</comment>